<dbReference type="GO" id="GO:0003677">
    <property type="term" value="F:DNA binding"/>
    <property type="evidence" value="ECO:0007669"/>
    <property type="project" value="UniProtKB-UniRule"/>
</dbReference>
<feature type="DNA-binding region" description="H-T-H motif" evidence="4">
    <location>
        <begin position="31"/>
        <end position="50"/>
    </location>
</feature>
<evidence type="ECO:0000256" key="1">
    <source>
        <dbReference type="ARBA" id="ARBA00023015"/>
    </source>
</evidence>
<dbReference type="PRINTS" id="PR00455">
    <property type="entry name" value="HTHTETR"/>
</dbReference>
<comment type="caution">
    <text evidence="6">The sequence shown here is derived from an EMBL/GenBank/DDBJ whole genome shotgun (WGS) entry which is preliminary data.</text>
</comment>
<gene>
    <name evidence="6" type="ORF">IOQ59_20290</name>
</gene>
<dbReference type="PROSITE" id="PS50977">
    <property type="entry name" value="HTH_TETR_2"/>
    <property type="match status" value="1"/>
</dbReference>
<evidence type="ECO:0000313" key="7">
    <source>
        <dbReference type="Proteomes" id="UP000640333"/>
    </source>
</evidence>
<dbReference type="SUPFAM" id="SSF48498">
    <property type="entry name" value="Tetracyclin repressor-like, C-terminal domain"/>
    <property type="match status" value="1"/>
</dbReference>
<keyword evidence="7" id="KW-1185">Reference proteome</keyword>
<accession>A0A8J7FH16</accession>
<dbReference type="PANTHER" id="PTHR47506:SF6">
    <property type="entry name" value="HTH-TYPE TRANSCRIPTIONAL REPRESSOR NEMR"/>
    <property type="match status" value="1"/>
</dbReference>
<dbReference type="InterPro" id="IPR009057">
    <property type="entry name" value="Homeodomain-like_sf"/>
</dbReference>
<protein>
    <submittedName>
        <fullName evidence="6">TetR/AcrR family transcriptional regulator</fullName>
    </submittedName>
</protein>
<name>A0A8J7FH16_9GAMM</name>
<dbReference type="AlphaFoldDB" id="A0A8J7FH16"/>
<dbReference type="InterPro" id="IPR011075">
    <property type="entry name" value="TetR_C"/>
</dbReference>
<keyword evidence="3" id="KW-0804">Transcription</keyword>
<evidence type="ECO:0000256" key="4">
    <source>
        <dbReference type="PROSITE-ProRule" id="PRU00335"/>
    </source>
</evidence>
<dbReference type="SUPFAM" id="SSF46689">
    <property type="entry name" value="Homeodomain-like"/>
    <property type="match status" value="1"/>
</dbReference>
<dbReference type="Proteomes" id="UP000640333">
    <property type="component" value="Unassembled WGS sequence"/>
</dbReference>
<dbReference type="InterPro" id="IPR001647">
    <property type="entry name" value="HTH_TetR"/>
</dbReference>
<dbReference type="Pfam" id="PF16925">
    <property type="entry name" value="TetR_C_13"/>
    <property type="match status" value="1"/>
</dbReference>
<dbReference type="PANTHER" id="PTHR47506">
    <property type="entry name" value="TRANSCRIPTIONAL REGULATORY PROTEIN"/>
    <property type="match status" value="1"/>
</dbReference>
<proteinExistence type="predicted"/>
<organism evidence="6 7">
    <name type="scientific">Pontibacterium sinense</name>
    <dbReference type="NCBI Taxonomy" id="2781979"/>
    <lineage>
        <taxon>Bacteria</taxon>
        <taxon>Pseudomonadati</taxon>
        <taxon>Pseudomonadota</taxon>
        <taxon>Gammaproteobacteria</taxon>
        <taxon>Oceanospirillales</taxon>
        <taxon>Oceanospirillaceae</taxon>
        <taxon>Pontibacterium</taxon>
    </lineage>
</organism>
<keyword evidence="1" id="KW-0805">Transcription regulation</keyword>
<dbReference type="InterPro" id="IPR036271">
    <property type="entry name" value="Tet_transcr_reg_TetR-rel_C_sf"/>
</dbReference>
<keyword evidence="2 4" id="KW-0238">DNA-binding</keyword>
<reference evidence="6" key="1">
    <citation type="submission" date="2020-10" db="EMBL/GenBank/DDBJ databases">
        <title>Bacterium isolated from coastal waters sediment.</title>
        <authorList>
            <person name="Chen R.-J."/>
            <person name="Lu D.-C."/>
            <person name="Zhu K.-L."/>
            <person name="Du Z.-J."/>
        </authorList>
    </citation>
    <scope>NUCLEOTIDE SEQUENCE</scope>
    <source>
        <strain evidence="6">N1Y112</strain>
    </source>
</reference>
<evidence type="ECO:0000259" key="5">
    <source>
        <dbReference type="PROSITE" id="PS50977"/>
    </source>
</evidence>
<feature type="domain" description="HTH tetR-type" evidence="5">
    <location>
        <begin position="8"/>
        <end position="68"/>
    </location>
</feature>
<dbReference type="EMBL" id="JADEYS010000031">
    <property type="protein sequence ID" value="MBE9399609.1"/>
    <property type="molecule type" value="Genomic_DNA"/>
</dbReference>
<dbReference type="Pfam" id="PF00440">
    <property type="entry name" value="TetR_N"/>
    <property type="match status" value="1"/>
</dbReference>
<dbReference type="RefSeq" id="WP_193955305.1">
    <property type="nucleotide sequence ID" value="NZ_JADEYS010000031.1"/>
</dbReference>
<dbReference type="Gene3D" id="1.10.357.10">
    <property type="entry name" value="Tetracycline Repressor, domain 2"/>
    <property type="match status" value="1"/>
</dbReference>
<evidence type="ECO:0000313" key="6">
    <source>
        <dbReference type="EMBL" id="MBE9399609.1"/>
    </source>
</evidence>
<sequence>MTRGRRPEHSRENILEKGAELFARNGYNATGLKEILETCEVSKGSFYNFFENKEQFAVEIINHHKSIEFARWEEQMAALTGTYLSKIQWMINDEIRKYEEDLDCTGCLLANLTGEVSQASPLFSAAIRASSQEVLSSIEEDMQICQDEGTVRKDLSARELAEMIWNGWQGALLQLKVERSAEPLRRHVTTLFKLIEAPDPKG</sequence>
<evidence type="ECO:0000256" key="2">
    <source>
        <dbReference type="ARBA" id="ARBA00023125"/>
    </source>
</evidence>
<evidence type="ECO:0000256" key="3">
    <source>
        <dbReference type="ARBA" id="ARBA00023163"/>
    </source>
</evidence>